<organism evidence="2 3">
    <name type="scientific">Arcicella lustrica</name>
    <dbReference type="NCBI Taxonomy" id="2984196"/>
    <lineage>
        <taxon>Bacteria</taxon>
        <taxon>Pseudomonadati</taxon>
        <taxon>Bacteroidota</taxon>
        <taxon>Cytophagia</taxon>
        <taxon>Cytophagales</taxon>
        <taxon>Flectobacillaceae</taxon>
        <taxon>Arcicella</taxon>
    </lineage>
</organism>
<sequence length="114" mass="13214">MIPLKAVIEKELERKNLTKKELIDSIGMTETGFYKMIQRNDIKLSTLEQIGKVLNIPIESFFTNLEKNTVEPDKSLTIWEEKEKNYKNTIENLLQTIRHLSLGKRKSTSYALSA</sequence>
<feature type="domain" description="HTH cro/C1-type" evidence="1">
    <location>
        <begin position="8"/>
        <end position="61"/>
    </location>
</feature>
<dbReference type="Pfam" id="PF13443">
    <property type="entry name" value="HTH_26"/>
    <property type="match status" value="1"/>
</dbReference>
<gene>
    <name evidence="2" type="ORF">VB798_09575</name>
</gene>
<name>A0ABU5SHS1_9BACT</name>
<accession>A0ABU5SHS1</accession>
<keyword evidence="3" id="KW-1185">Reference proteome</keyword>
<comment type="caution">
    <text evidence="2">The sequence shown here is derived from an EMBL/GenBank/DDBJ whole genome shotgun (WGS) entry which is preliminary data.</text>
</comment>
<evidence type="ECO:0000313" key="2">
    <source>
        <dbReference type="EMBL" id="MEA5426821.1"/>
    </source>
</evidence>
<evidence type="ECO:0000313" key="3">
    <source>
        <dbReference type="Proteomes" id="UP001302222"/>
    </source>
</evidence>
<dbReference type="RefSeq" id="WP_323258257.1">
    <property type="nucleotide sequence ID" value="NZ_JAYGIM010000007.1"/>
</dbReference>
<dbReference type="PROSITE" id="PS50943">
    <property type="entry name" value="HTH_CROC1"/>
    <property type="match status" value="1"/>
</dbReference>
<reference evidence="2 3" key="1">
    <citation type="submission" date="2023-12" db="EMBL/GenBank/DDBJ databases">
        <title>Novel species of the genus Arcicella isolated from rivers.</title>
        <authorList>
            <person name="Lu H."/>
        </authorList>
    </citation>
    <scope>NUCLEOTIDE SEQUENCE [LARGE SCALE GENOMIC DNA]</scope>
    <source>
        <strain evidence="2 3">DC25W</strain>
    </source>
</reference>
<evidence type="ECO:0000259" key="1">
    <source>
        <dbReference type="PROSITE" id="PS50943"/>
    </source>
</evidence>
<protein>
    <submittedName>
        <fullName evidence="2">Helix-turn-helix domain-containing protein</fullName>
    </submittedName>
</protein>
<dbReference type="InterPro" id="IPR010982">
    <property type="entry name" value="Lambda_DNA-bd_dom_sf"/>
</dbReference>
<dbReference type="Gene3D" id="1.10.260.40">
    <property type="entry name" value="lambda repressor-like DNA-binding domains"/>
    <property type="match status" value="1"/>
</dbReference>
<dbReference type="InterPro" id="IPR001387">
    <property type="entry name" value="Cro/C1-type_HTH"/>
</dbReference>
<dbReference type="Proteomes" id="UP001302222">
    <property type="component" value="Unassembled WGS sequence"/>
</dbReference>
<dbReference type="EMBL" id="JAYGIM010000007">
    <property type="protein sequence ID" value="MEA5426821.1"/>
    <property type="molecule type" value="Genomic_DNA"/>
</dbReference>
<dbReference type="SUPFAM" id="SSF47413">
    <property type="entry name" value="lambda repressor-like DNA-binding domains"/>
    <property type="match status" value="1"/>
</dbReference>
<proteinExistence type="predicted"/>